<feature type="domain" description="BioF2-like acetyltransferase" evidence="1">
    <location>
        <begin position="172"/>
        <end position="306"/>
    </location>
</feature>
<sequence length="365" mass="41865">MTAYPSPGWKLSDPWASLADEAAEANCFYAPELLRPALRHLQGKEEVRLIEAWSDGLLIGLLPVVTAMRHGRLQIPHVANWIHRHCFFGAPLLAKGSESAAWEHLLEKLDQDPRARGFLHLKGLDENGEGVRALRDLCTRQGRGIQLVNRYERAFLNSSLSATDYWETNMRAKKRKEIRRLQNRLQELGEVQSDILSDAADLDRWCEDFLELERRGWKGAENTAMACDPADVAFFRESITAAFENERLMFLRLDLDGRPLAMLVNFLMGNGGFSFKIAFDETMARFSPGVLIEIENLRQVLDRNYAVWMDSCAAPGHPMIDSLWAERRTIVQYRVELKGRCRRPSWELMEVADWLAALIRKVRKK</sequence>
<evidence type="ECO:0000259" key="1">
    <source>
        <dbReference type="Pfam" id="PF13480"/>
    </source>
</evidence>
<dbReference type="InterPro" id="IPR038740">
    <property type="entry name" value="BioF2-like_GNAT_dom"/>
</dbReference>
<proteinExistence type="predicted"/>
<keyword evidence="2" id="KW-0808">Transferase</keyword>
<dbReference type="Gene3D" id="3.40.630.30">
    <property type="match status" value="1"/>
</dbReference>
<dbReference type="SUPFAM" id="SSF55729">
    <property type="entry name" value="Acyl-CoA N-acyltransferases (Nat)"/>
    <property type="match status" value="1"/>
</dbReference>
<gene>
    <name evidence="2" type="ORF">HNQ99_000900</name>
</gene>
<dbReference type="GO" id="GO:0016740">
    <property type="term" value="F:transferase activity"/>
    <property type="evidence" value="ECO:0007669"/>
    <property type="project" value="UniProtKB-KW"/>
</dbReference>
<dbReference type="Pfam" id="PF13480">
    <property type="entry name" value="Acetyltransf_6"/>
    <property type="match status" value="1"/>
</dbReference>
<dbReference type="AlphaFoldDB" id="A0A840HSK5"/>
<keyword evidence="3" id="KW-1185">Reference proteome</keyword>
<reference evidence="2 3" key="1">
    <citation type="submission" date="2020-08" db="EMBL/GenBank/DDBJ databases">
        <title>Genomic Encyclopedia of Type Strains, Phase IV (KMG-IV): sequencing the most valuable type-strain genomes for metagenomic binning, comparative biology and taxonomic classification.</title>
        <authorList>
            <person name="Goeker M."/>
        </authorList>
    </citation>
    <scope>NUCLEOTIDE SEQUENCE [LARGE SCALE GENOMIC DNA]</scope>
    <source>
        <strain evidence="2 3">DSM 7465</strain>
    </source>
</reference>
<evidence type="ECO:0000313" key="3">
    <source>
        <dbReference type="Proteomes" id="UP000575068"/>
    </source>
</evidence>
<accession>A0A840HSK5</accession>
<comment type="caution">
    <text evidence="2">The sequence shown here is derived from an EMBL/GenBank/DDBJ whole genome shotgun (WGS) entry which is preliminary data.</text>
</comment>
<name>A0A840HSK5_9SPHN</name>
<evidence type="ECO:0000313" key="2">
    <source>
        <dbReference type="EMBL" id="MBB4640607.1"/>
    </source>
</evidence>
<organism evidence="2 3">
    <name type="scientific">Rhizorhapis suberifaciens</name>
    <name type="common">corky root of lettuce</name>
    <dbReference type="NCBI Taxonomy" id="13656"/>
    <lineage>
        <taxon>Bacteria</taxon>
        <taxon>Pseudomonadati</taxon>
        <taxon>Pseudomonadota</taxon>
        <taxon>Alphaproteobacteria</taxon>
        <taxon>Sphingomonadales</taxon>
        <taxon>Sphingomonadaceae</taxon>
        <taxon>Rhizorhapis</taxon>
    </lineage>
</organism>
<dbReference type="Proteomes" id="UP000575068">
    <property type="component" value="Unassembled WGS sequence"/>
</dbReference>
<dbReference type="EMBL" id="JACHOV010000003">
    <property type="protein sequence ID" value="MBB4640607.1"/>
    <property type="molecule type" value="Genomic_DNA"/>
</dbReference>
<protein>
    <submittedName>
        <fullName evidence="2">CelD/BcsL family acetyltransferase involved in cellulose biosynthesis</fullName>
    </submittedName>
</protein>
<dbReference type="InterPro" id="IPR016181">
    <property type="entry name" value="Acyl_CoA_acyltransferase"/>
</dbReference>